<keyword evidence="2" id="KW-1185">Reference proteome</keyword>
<name>A0A1M2VQA9_TRAPU</name>
<evidence type="ECO:0000313" key="2">
    <source>
        <dbReference type="Proteomes" id="UP000184267"/>
    </source>
</evidence>
<accession>A0A1M2VQA9</accession>
<proteinExistence type="predicted"/>
<reference evidence="1 2" key="1">
    <citation type="submission" date="2016-10" db="EMBL/GenBank/DDBJ databases">
        <title>Genome sequence of the basidiomycete white-rot fungus Trametes pubescens.</title>
        <authorList>
            <person name="Makela M.R."/>
            <person name="Granchi Z."/>
            <person name="Peng M."/>
            <person name="De Vries R.P."/>
            <person name="Grigoriev I."/>
            <person name="Riley R."/>
            <person name="Hilden K."/>
        </authorList>
    </citation>
    <scope>NUCLEOTIDE SEQUENCE [LARGE SCALE GENOMIC DNA]</scope>
    <source>
        <strain evidence="1 2">FBCC735</strain>
    </source>
</reference>
<dbReference type="AlphaFoldDB" id="A0A1M2VQA9"/>
<dbReference type="OrthoDB" id="2755073at2759"/>
<protein>
    <recommendedName>
        <fullName evidence="3">F-box domain-containing protein</fullName>
    </recommendedName>
</protein>
<sequence length="356" mass="40532">MQRALLPIDVCERIIDSCNSCPQFFYPQHLADLRACALTCQDWVPRSRLNLYSSVRLRNVRQLDAFLNTIAAHPFLADFVQELVVGRSTMTPDNPSERYLPFAHAALVSALRGVRRLHLCHYLWQAHHPRYIQLAARYPIVELSLLGGTYQTLADVFRVVWAFEHLQVLRLSIAELSKDSSSLPLVEFIKRRKARICCHLETVMILGPALLGTKTFPPIGCFGNSLTYLGLFWTPELRYVPSEALLLYLSTPSTLQHVAWRADCGAIWKLGDVHNCKLYVRNSLQVIPADGPLRWVTLDFRAPTTTGNMSRTLFLEYTIGSDLFGIKLHRTIWRLEHFKSLTLLVPESDQARYGAA</sequence>
<dbReference type="Proteomes" id="UP000184267">
    <property type="component" value="Unassembled WGS sequence"/>
</dbReference>
<dbReference type="OMA" id="PIDVCER"/>
<organism evidence="1 2">
    <name type="scientific">Trametes pubescens</name>
    <name type="common">White-rot fungus</name>
    <dbReference type="NCBI Taxonomy" id="154538"/>
    <lineage>
        <taxon>Eukaryota</taxon>
        <taxon>Fungi</taxon>
        <taxon>Dikarya</taxon>
        <taxon>Basidiomycota</taxon>
        <taxon>Agaricomycotina</taxon>
        <taxon>Agaricomycetes</taxon>
        <taxon>Polyporales</taxon>
        <taxon>Polyporaceae</taxon>
        <taxon>Trametes</taxon>
    </lineage>
</organism>
<evidence type="ECO:0000313" key="1">
    <source>
        <dbReference type="EMBL" id="OJT09740.1"/>
    </source>
</evidence>
<comment type="caution">
    <text evidence="1">The sequence shown here is derived from an EMBL/GenBank/DDBJ whole genome shotgun (WGS) entry which is preliminary data.</text>
</comment>
<evidence type="ECO:0008006" key="3">
    <source>
        <dbReference type="Google" id="ProtNLM"/>
    </source>
</evidence>
<dbReference type="EMBL" id="MNAD01000881">
    <property type="protein sequence ID" value="OJT09740.1"/>
    <property type="molecule type" value="Genomic_DNA"/>
</dbReference>
<gene>
    <name evidence="1" type="ORF">TRAPUB_13771</name>
</gene>